<feature type="region of interest" description="Disordered" evidence="1">
    <location>
        <begin position="1"/>
        <end position="21"/>
    </location>
</feature>
<keyword evidence="3" id="KW-1185">Reference proteome</keyword>
<name>A0A061IVQ0_TRYRA</name>
<evidence type="ECO:0000313" key="2">
    <source>
        <dbReference type="EMBL" id="ESL05062.1"/>
    </source>
</evidence>
<dbReference type="EMBL" id="AUPL01007461">
    <property type="protein sequence ID" value="ESL05062.1"/>
    <property type="molecule type" value="Genomic_DNA"/>
</dbReference>
<dbReference type="VEuPathDB" id="TriTrypDB:TRSC58_07337"/>
<evidence type="ECO:0000313" key="3">
    <source>
        <dbReference type="Proteomes" id="UP000031737"/>
    </source>
</evidence>
<dbReference type="Proteomes" id="UP000031737">
    <property type="component" value="Unassembled WGS sequence"/>
</dbReference>
<reference evidence="2 3" key="1">
    <citation type="submission" date="2013-07" db="EMBL/GenBank/DDBJ databases">
        <authorList>
            <person name="Stoco P.H."/>
            <person name="Wagner G."/>
            <person name="Gerber A."/>
            <person name="Zaha A."/>
            <person name="Thompson C."/>
            <person name="Bartholomeu D.C."/>
            <person name="Luckemeyer D.D."/>
            <person name="Bahia D."/>
            <person name="Loreto E."/>
            <person name="Prestes E.B."/>
            <person name="Lima F.M."/>
            <person name="Rodrigues-Luiz G."/>
            <person name="Vallejo G.A."/>
            <person name="Filho J.F."/>
            <person name="Monteiro K.M."/>
            <person name="Tyler K.M."/>
            <person name="de Almeida L.G."/>
            <person name="Ortiz M.F."/>
            <person name="Siervo M.A."/>
            <person name="de Moraes M.H."/>
            <person name="Cunha O.L."/>
            <person name="Mendonca-Neto R."/>
            <person name="Silva R."/>
            <person name="Teixeira S.M."/>
            <person name="Murta S.M."/>
            <person name="Sincero T.C."/>
            <person name="Mendes T.A."/>
            <person name="Urmenyi T.P."/>
            <person name="Silva V.G."/>
            <person name="da Rocha W.D."/>
            <person name="Andersson B."/>
            <person name="Romanha A.J."/>
            <person name="Steindel M."/>
            <person name="de Vasconcelos A.T."/>
            <person name="Grisard E.C."/>
        </authorList>
    </citation>
    <scope>NUCLEOTIDE SEQUENCE [LARGE SCALE GENOMIC DNA]</scope>
    <source>
        <strain evidence="2 3">SC58</strain>
    </source>
</reference>
<gene>
    <name evidence="2" type="ORF">TRSC58_07337</name>
</gene>
<accession>A0A061IVQ0</accession>
<sequence>MANKMKNRKEKHHKKRKKKKEKRWQIFFFWWLWVCIHTTQKEKKEIHIQRLLQLNHKRDIKDTQKAGSTDV</sequence>
<organism evidence="2 3">
    <name type="scientific">Trypanosoma rangeli SC58</name>
    <dbReference type="NCBI Taxonomy" id="429131"/>
    <lineage>
        <taxon>Eukaryota</taxon>
        <taxon>Discoba</taxon>
        <taxon>Euglenozoa</taxon>
        <taxon>Kinetoplastea</taxon>
        <taxon>Metakinetoplastina</taxon>
        <taxon>Trypanosomatida</taxon>
        <taxon>Trypanosomatidae</taxon>
        <taxon>Trypanosoma</taxon>
        <taxon>Herpetosoma</taxon>
    </lineage>
</organism>
<dbReference type="AlphaFoldDB" id="A0A061IVQ0"/>
<proteinExistence type="predicted"/>
<evidence type="ECO:0000256" key="1">
    <source>
        <dbReference type="SAM" id="MobiDB-lite"/>
    </source>
</evidence>
<protein>
    <submittedName>
        <fullName evidence="2">Uncharacterized protein</fullName>
    </submittedName>
</protein>
<comment type="caution">
    <text evidence="2">The sequence shown here is derived from an EMBL/GenBank/DDBJ whole genome shotgun (WGS) entry which is preliminary data.</text>
</comment>